<name>A0ABY6MXZ1_9ALTE</name>
<protein>
    <submittedName>
        <fullName evidence="2">STAS domain-containing protein</fullName>
    </submittedName>
</protein>
<evidence type="ECO:0000313" key="3">
    <source>
        <dbReference type="Proteomes" id="UP001163739"/>
    </source>
</evidence>
<gene>
    <name evidence="2" type="ORF">NKI27_11505</name>
</gene>
<dbReference type="Gene3D" id="3.30.750.24">
    <property type="entry name" value="STAS domain"/>
    <property type="match status" value="1"/>
</dbReference>
<dbReference type="SUPFAM" id="SSF52091">
    <property type="entry name" value="SpoIIaa-like"/>
    <property type="match status" value="1"/>
</dbReference>
<dbReference type="CDD" id="cd07043">
    <property type="entry name" value="STAS_anti-anti-sigma_factors"/>
    <property type="match status" value="1"/>
</dbReference>
<dbReference type="InterPro" id="IPR002645">
    <property type="entry name" value="STAS_dom"/>
</dbReference>
<dbReference type="Proteomes" id="UP001163739">
    <property type="component" value="Chromosome"/>
</dbReference>
<dbReference type="PROSITE" id="PS50801">
    <property type="entry name" value="STAS"/>
    <property type="match status" value="1"/>
</dbReference>
<dbReference type="PANTHER" id="PTHR33495:SF15">
    <property type="entry name" value="STAS DOMAIN-CONTAINING PROTEIN"/>
    <property type="match status" value="1"/>
</dbReference>
<dbReference type="InterPro" id="IPR036513">
    <property type="entry name" value="STAS_dom_sf"/>
</dbReference>
<proteinExistence type="predicted"/>
<accession>A0ABY6MXZ1</accession>
<dbReference type="EMBL" id="CP100390">
    <property type="protein sequence ID" value="UZE94707.1"/>
    <property type="molecule type" value="Genomic_DNA"/>
</dbReference>
<dbReference type="Pfam" id="PF01740">
    <property type="entry name" value="STAS"/>
    <property type="match status" value="1"/>
</dbReference>
<sequence>MNISTTVSQDNTELTISILGTFDFSCVQDFRASYSGDDRYKKYTVDMTEVDHIDSSALGMLLNMKKTVGEFTAIRIVNCKPSIKKIFEISRFDKKFDFS</sequence>
<reference evidence="2" key="1">
    <citation type="submission" date="2022-06" db="EMBL/GenBank/DDBJ databases">
        <title>Alkalimarinus sp. nov., isolated from gut of a Alitta virens.</title>
        <authorList>
            <person name="Yang A.I."/>
            <person name="Shin N.-R."/>
        </authorList>
    </citation>
    <scope>NUCLEOTIDE SEQUENCE</scope>
    <source>
        <strain evidence="2">A2M4</strain>
    </source>
</reference>
<evidence type="ECO:0000259" key="1">
    <source>
        <dbReference type="PROSITE" id="PS50801"/>
    </source>
</evidence>
<organism evidence="2 3">
    <name type="scientific">Alkalimarinus alittae</name>
    <dbReference type="NCBI Taxonomy" id="2961619"/>
    <lineage>
        <taxon>Bacteria</taxon>
        <taxon>Pseudomonadati</taxon>
        <taxon>Pseudomonadota</taxon>
        <taxon>Gammaproteobacteria</taxon>
        <taxon>Alteromonadales</taxon>
        <taxon>Alteromonadaceae</taxon>
        <taxon>Alkalimarinus</taxon>
    </lineage>
</organism>
<evidence type="ECO:0000313" key="2">
    <source>
        <dbReference type="EMBL" id="UZE94707.1"/>
    </source>
</evidence>
<keyword evidence="3" id="KW-1185">Reference proteome</keyword>
<dbReference type="PANTHER" id="PTHR33495">
    <property type="entry name" value="ANTI-SIGMA FACTOR ANTAGONIST TM_1081-RELATED-RELATED"/>
    <property type="match status" value="1"/>
</dbReference>
<feature type="domain" description="STAS" evidence="1">
    <location>
        <begin position="3"/>
        <end position="99"/>
    </location>
</feature>
<dbReference type="RefSeq" id="WP_265046200.1">
    <property type="nucleotide sequence ID" value="NZ_CP100390.1"/>
</dbReference>